<accession>A0ABZ0J4F8</accession>
<dbReference type="Proteomes" id="UP001303211">
    <property type="component" value="Chromosome"/>
</dbReference>
<comment type="catalytic activity">
    <reaction evidence="6 7">
        <text>lipid IVA (E. coli) + CMP-3-deoxy-beta-D-manno-octulosonate = alpha-Kdo-(2-&gt;6)-lipid IVA (E. coli) + CMP + H(+)</text>
        <dbReference type="Rhea" id="RHEA:28066"/>
        <dbReference type="ChEBI" id="CHEBI:15378"/>
        <dbReference type="ChEBI" id="CHEBI:58603"/>
        <dbReference type="ChEBI" id="CHEBI:60364"/>
        <dbReference type="ChEBI" id="CHEBI:60377"/>
        <dbReference type="ChEBI" id="CHEBI:85987"/>
        <dbReference type="EC" id="2.4.99.12"/>
    </reaction>
</comment>
<dbReference type="GO" id="GO:0043842">
    <property type="term" value="F:Kdo transferase activity"/>
    <property type="evidence" value="ECO:0007669"/>
    <property type="project" value="UniProtKB-EC"/>
</dbReference>
<dbReference type="SUPFAM" id="SSF53756">
    <property type="entry name" value="UDP-Glycosyltransferase/glycogen phosphorylase"/>
    <property type="match status" value="1"/>
</dbReference>
<dbReference type="InterPro" id="IPR039901">
    <property type="entry name" value="Kdotransferase"/>
</dbReference>
<evidence type="ECO:0000256" key="1">
    <source>
        <dbReference type="ARBA" id="ARBA00004713"/>
    </source>
</evidence>
<sequence>MQTIALWLYSLALWLAQPLLRRKLRRRAVNEPGYAVAVPERFGRYAQPVAAPAPGGPLVWIHAVSLGETRAAAILLKELRIELPGMRLLLTHGTATGRAEGEKLLQPGDLQVWQPWDTRGAVRRFLRQFRPAIGILMETEIWPNLVAGCRRERVPLVLANARLNEKSRAGAQRLAWLSRPAYAALSAVWAQTEEDAARLRSVGAPVTGVFGNLKFDVEPSATQLAQGRGWRQASLHPVVLLASSREGEEAMWLDVLKQKQALAPTGQAPTAINNEASSPVQWLVVPRHPQRFDEVQQLLEAAGLRVSRRSQWSEAPQNADVWLGDSLGEMALYYGMAHVALLGGSFAPLGGQNLIEAAACGCPVVMGPHTFNFAQAADLAMAAGAAQRVSDMAAGIAAACALAADGPRQAQLAQRCQSFTQTHRGAAQATARAVVRLLAA</sequence>
<evidence type="ECO:0000313" key="10">
    <source>
        <dbReference type="Proteomes" id="UP001303211"/>
    </source>
</evidence>
<keyword evidence="7" id="KW-0448">Lipopolysaccharide biosynthesis</keyword>
<gene>
    <name evidence="9" type="ORF">P4826_03385</name>
</gene>
<evidence type="ECO:0000256" key="2">
    <source>
        <dbReference type="ARBA" id="ARBA00012621"/>
    </source>
</evidence>
<dbReference type="EMBL" id="CP136921">
    <property type="protein sequence ID" value="WOO33149.1"/>
    <property type="molecule type" value="Genomic_DNA"/>
</dbReference>
<dbReference type="PANTHER" id="PTHR42755:SF1">
    <property type="entry name" value="3-DEOXY-D-MANNO-OCTULOSONIC ACID TRANSFERASE, MITOCHONDRIAL-RELATED"/>
    <property type="match status" value="1"/>
</dbReference>
<keyword evidence="7" id="KW-1003">Cell membrane</keyword>
<proteinExistence type="inferred from homology"/>
<dbReference type="RefSeq" id="WP_317702551.1">
    <property type="nucleotide sequence ID" value="NZ_CP136921.1"/>
</dbReference>
<evidence type="ECO:0000313" key="9">
    <source>
        <dbReference type="EMBL" id="WOO33149.1"/>
    </source>
</evidence>
<evidence type="ECO:0000256" key="6">
    <source>
        <dbReference type="ARBA" id="ARBA00049183"/>
    </source>
</evidence>
<organism evidence="9 10">
    <name type="scientific">Diaphorobacter limosus</name>
    <dbReference type="NCBI Taxonomy" id="3036128"/>
    <lineage>
        <taxon>Bacteria</taxon>
        <taxon>Pseudomonadati</taxon>
        <taxon>Pseudomonadota</taxon>
        <taxon>Betaproteobacteria</taxon>
        <taxon>Burkholderiales</taxon>
        <taxon>Comamonadaceae</taxon>
        <taxon>Diaphorobacter</taxon>
    </lineage>
</organism>
<dbReference type="Pfam" id="PF04413">
    <property type="entry name" value="Glycos_transf_N"/>
    <property type="match status" value="1"/>
</dbReference>
<name>A0ABZ0J4F8_9BURK</name>
<dbReference type="Gene3D" id="3.40.50.2000">
    <property type="entry name" value="Glycogen Phosphorylase B"/>
    <property type="match status" value="1"/>
</dbReference>
<dbReference type="InterPro" id="IPR007507">
    <property type="entry name" value="Glycos_transf_N"/>
</dbReference>
<reference evidence="9 10" key="1">
    <citation type="submission" date="2023-03" db="EMBL/GenBank/DDBJ databases">
        <title>Diaphorobacter basophil sp. nov., isolated from a sewage-treatment plant.</title>
        <authorList>
            <person name="Yang K."/>
        </authorList>
    </citation>
    <scope>NUCLEOTIDE SEQUENCE [LARGE SCALE GENOMIC DNA]</scope>
    <source>
        <strain evidence="9 10">Y-1</strain>
    </source>
</reference>
<evidence type="ECO:0000259" key="8">
    <source>
        <dbReference type="Pfam" id="PF04413"/>
    </source>
</evidence>
<evidence type="ECO:0000256" key="5">
    <source>
        <dbReference type="ARBA" id="ARBA00031445"/>
    </source>
</evidence>
<protein>
    <recommendedName>
        <fullName evidence="3 7">3-deoxy-D-manno-octulosonic acid transferase</fullName>
        <shortName evidence="7">Kdo transferase</shortName>
        <ecNumber evidence="2 7">2.4.99.12</ecNumber>
    </recommendedName>
    <alternativeName>
        <fullName evidence="5 7">Lipid IV(A) 3-deoxy-D-manno-octulosonic acid transferase</fullName>
    </alternativeName>
</protein>
<comment type="subcellular location">
    <subcellularLocation>
        <location evidence="7">Cell membrane</location>
    </subcellularLocation>
</comment>
<comment type="similarity">
    <text evidence="7">Belongs to the glycosyltransferase group 1 family.</text>
</comment>
<dbReference type="Gene3D" id="3.40.50.11720">
    <property type="entry name" value="3-Deoxy-D-manno-octulosonic-acid transferase, N-terminal domain"/>
    <property type="match status" value="1"/>
</dbReference>
<keyword evidence="7" id="KW-0472">Membrane</keyword>
<evidence type="ECO:0000256" key="4">
    <source>
        <dbReference type="ARBA" id="ARBA00022679"/>
    </source>
</evidence>
<dbReference type="InterPro" id="IPR038107">
    <property type="entry name" value="Glycos_transf_N_sf"/>
</dbReference>
<evidence type="ECO:0000256" key="3">
    <source>
        <dbReference type="ARBA" id="ARBA00019077"/>
    </source>
</evidence>
<keyword evidence="10" id="KW-1185">Reference proteome</keyword>
<feature type="domain" description="3-deoxy-D-manno-octulosonic-acid transferase N-terminal" evidence="8">
    <location>
        <begin position="38"/>
        <end position="217"/>
    </location>
</feature>
<dbReference type="PANTHER" id="PTHR42755">
    <property type="entry name" value="3-DEOXY-MANNO-OCTULOSONATE CYTIDYLYLTRANSFERASE"/>
    <property type="match status" value="1"/>
</dbReference>
<dbReference type="EC" id="2.4.99.12" evidence="2 7"/>
<comment type="pathway">
    <text evidence="1 7">Bacterial outer membrane biogenesis; LPS core biosynthesis.</text>
</comment>
<keyword evidence="9" id="KW-0328">Glycosyltransferase</keyword>
<comment type="function">
    <text evidence="7">Involved in lipopolysaccharide (LPS) biosynthesis. Catalyzes the transfer of 3-deoxy-D-manno-octulosonate (Kdo) residue(s) from CMP-Kdo to lipid IV(A), the tetraacyldisaccharide-1,4'-bisphosphate precursor of lipid A.</text>
</comment>
<keyword evidence="4 7" id="KW-0808">Transferase</keyword>
<evidence type="ECO:0000256" key="7">
    <source>
        <dbReference type="RuleBase" id="RU365103"/>
    </source>
</evidence>